<evidence type="ECO:0000313" key="1">
    <source>
        <dbReference type="EMBL" id="PEM65315.1"/>
    </source>
</evidence>
<gene>
    <name evidence="1" type="ORF">CN613_25565</name>
</gene>
<dbReference type="RefSeq" id="WP_098129082.1">
    <property type="nucleotide sequence ID" value="NZ_NUDP01000117.1"/>
</dbReference>
<evidence type="ECO:0000313" key="2">
    <source>
        <dbReference type="Proteomes" id="UP000219775"/>
    </source>
</evidence>
<proteinExistence type="predicted"/>
<reference evidence="1 2" key="1">
    <citation type="submission" date="2017-09" db="EMBL/GenBank/DDBJ databases">
        <title>Large-scale bioinformatics analysis of Bacillus genomes uncovers conserved roles of natural products in bacterial physiology.</title>
        <authorList>
            <consortium name="Agbiome Team Llc"/>
            <person name="Bleich R.M."/>
            <person name="Grubbs K.J."/>
            <person name="Santa Maria K.C."/>
            <person name="Allen S.E."/>
            <person name="Farag S."/>
            <person name="Shank E.A."/>
            <person name="Bowers A."/>
        </authorList>
    </citation>
    <scope>NUCLEOTIDE SEQUENCE [LARGE SCALE GENOMIC DNA]</scope>
    <source>
        <strain evidence="1 2">AFS009893</strain>
    </source>
</reference>
<name>A0A2A8BZC3_9BACI</name>
<accession>A0A2A8BZC3</accession>
<dbReference type="Proteomes" id="UP000219775">
    <property type="component" value="Unassembled WGS sequence"/>
</dbReference>
<protein>
    <submittedName>
        <fullName evidence="1">Uncharacterized protein</fullName>
    </submittedName>
</protein>
<dbReference type="EMBL" id="NUDP01000117">
    <property type="protein sequence ID" value="PEM65315.1"/>
    <property type="molecule type" value="Genomic_DNA"/>
</dbReference>
<sequence length="124" mass="14022">MGQTFNRGELLDKAFKGEIKAGDKFQRVTSGCKITFNGDEFRWVNSDEIVRMGIACGKEEKFEKVEQKVTIELTQSDINSLTVMMNATSRSDLEVMFEDQSKVNEINGIQSHINLRSKLNGLVK</sequence>
<organism evidence="1 2">
    <name type="scientific">Bacillus pseudomycoides</name>
    <dbReference type="NCBI Taxonomy" id="64104"/>
    <lineage>
        <taxon>Bacteria</taxon>
        <taxon>Bacillati</taxon>
        <taxon>Bacillota</taxon>
        <taxon>Bacilli</taxon>
        <taxon>Bacillales</taxon>
        <taxon>Bacillaceae</taxon>
        <taxon>Bacillus</taxon>
        <taxon>Bacillus cereus group</taxon>
    </lineage>
</organism>
<comment type="caution">
    <text evidence="1">The sequence shown here is derived from an EMBL/GenBank/DDBJ whole genome shotgun (WGS) entry which is preliminary data.</text>
</comment>
<dbReference type="AlphaFoldDB" id="A0A2A8BZC3"/>